<dbReference type="PANTHER" id="PTHR10363">
    <property type="entry name" value="BLEOMYCIN HYDROLASE"/>
    <property type="match status" value="1"/>
</dbReference>
<evidence type="ECO:0000256" key="3">
    <source>
        <dbReference type="ARBA" id="ARBA00022807"/>
    </source>
</evidence>
<feature type="active site" evidence="5">
    <location>
        <position position="358"/>
    </location>
</feature>
<dbReference type="Gene3D" id="3.90.70.10">
    <property type="entry name" value="Cysteine proteinases"/>
    <property type="match status" value="1"/>
</dbReference>
<evidence type="ECO:0000256" key="4">
    <source>
        <dbReference type="PIRNR" id="PIRNR005700"/>
    </source>
</evidence>
<keyword evidence="4" id="KW-0031">Aminopeptidase</keyword>
<evidence type="ECO:0000256" key="1">
    <source>
        <dbReference type="ARBA" id="ARBA00022670"/>
    </source>
</evidence>
<keyword evidence="2 4" id="KW-0378">Hydrolase</keyword>
<proteinExistence type="inferred from homology"/>
<dbReference type="InterPro" id="IPR000169">
    <property type="entry name" value="Pept_cys_AS"/>
</dbReference>
<reference evidence="6" key="1">
    <citation type="submission" date="2023-05" db="EMBL/GenBank/DDBJ databases">
        <title>Mycoplasma phocimorsus sp. nov., isolated from Scandinavian patients with seal finger or septic arthritis after contact with seals.</title>
        <authorList>
            <person name="Skafte-Holm A."/>
            <person name="Pedersen T.R."/>
            <person name="Froelund M."/>
            <person name="Stegger M."/>
            <person name="Qvortrup K."/>
            <person name="Michaels D.L."/>
            <person name="Brown D.R."/>
            <person name="Jensen J.S."/>
        </authorList>
    </citation>
    <scope>NUCLEOTIDE SEQUENCE</scope>
    <source>
        <strain evidence="6">M5725</strain>
    </source>
</reference>
<dbReference type="GO" id="GO:0009636">
    <property type="term" value="P:response to toxic substance"/>
    <property type="evidence" value="ECO:0007669"/>
    <property type="project" value="TreeGrafter"/>
</dbReference>
<dbReference type="PANTHER" id="PTHR10363:SF2">
    <property type="entry name" value="BLEOMYCIN HYDROLASE"/>
    <property type="match status" value="1"/>
</dbReference>
<dbReference type="Pfam" id="PF03051">
    <property type="entry name" value="Peptidase_C1_2"/>
    <property type="match status" value="1"/>
</dbReference>
<accession>A0AAJ1PS82</accession>
<dbReference type="GO" id="GO:0043418">
    <property type="term" value="P:homocysteine catabolic process"/>
    <property type="evidence" value="ECO:0007669"/>
    <property type="project" value="TreeGrafter"/>
</dbReference>
<dbReference type="PROSITE" id="PS00139">
    <property type="entry name" value="THIOL_PROTEASE_CYS"/>
    <property type="match status" value="1"/>
</dbReference>
<dbReference type="RefSeq" id="WP_283827243.1">
    <property type="nucleotide sequence ID" value="NZ_JASDDP010000015.1"/>
</dbReference>
<organism evidence="6 7">
    <name type="scientific">Mycoplasma phocimorsus</name>
    <dbReference type="NCBI Taxonomy" id="3045839"/>
    <lineage>
        <taxon>Bacteria</taxon>
        <taxon>Bacillati</taxon>
        <taxon>Mycoplasmatota</taxon>
        <taxon>Mollicutes</taxon>
        <taxon>Mycoplasmataceae</taxon>
        <taxon>Mycoplasma</taxon>
    </lineage>
</organism>
<keyword evidence="3 4" id="KW-0788">Thiol protease</keyword>
<dbReference type="AlphaFoldDB" id="A0AAJ1PS82"/>
<evidence type="ECO:0000313" key="7">
    <source>
        <dbReference type="Proteomes" id="UP001224428"/>
    </source>
</evidence>
<comment type="caution">
    <text evidence="6">The sequence shown here is derived from an EMBL/GenBank/DDBJ whole genome shotgun (WGS) entry which is preliminary data.</text>
</comment>
<evidence type="ECO:0000256" key="2">
    <source>
        <dbReference type="ARBA" id="ARBA00022801"/>
    </source>
</evidence>
<keyword evidence="7" id="KW-1185">Reference proteome</keyword>
<keyword evidence="1 4" id="KW-0645">Protease</keyword>
<dbReference type="SUPFAM" id="SSF54001">
    <property type="entry name" value="Cysteine proteinases"/>
    <property type="match status" value="1"/>
</dbReference>
<gene>
    <name evidence="6" type="ORF">QLQ80_01550</name>
</gene>
<comment type="similarity">
    <text evidence="4">Belongs to the peptidase C1 family.</text>
</comment>
<protein>
    <recommendedName>
        <fullName evidence="4">Aminopeptidase</fullName>
    </recommendedName>
</protein>
<dbReference type="GO" id="GO:0005737">
    <property type="term" value="C:cytoplasm"/>
    <property type="evidence" value="ECO:0007669"/>
    <property type="project" value="TreeGrafter"/>
</dbReference>
<dbReference type="GO" id="GO:0070005">
    <property type="term" value="F:cysteine-type aminopeptidase activity"/>
    <property type="evidence" value="ECO:0007669"/>
    <property type="project" value="InterPro"/>
</dbReference>
<evidence type="ECO:0000256" key="5">
    <source>
        <dbReference type="PIRSR" id="PIRSR005700-1"/>
    </source>
</evidence>
<name>A0AAJ1PS82_9MOLU</name>
<dbReference type="GO" id="GO:0006508">
    <property type="term" value="P:proteolysis"/>
    <property type="evidence" value="ECO:0007669"/>
    <property type="project" value="UniProtKB-KW"/>
</dbReference>
<dbReference type="PIRSF" id="PIRSF005700">
    <property type="entry name" value="PepC"/>
    <property type="match status" value="1"/>
</dbReference>
<dbReference type="InterPro" id="IPR004134">
    <property type="entry name" value="Peptidase_C1B"/>
</dbReference>
<sequence length="434" mass="50204">MKITNNLIQKFIENYNSNPINKIVENAITKNGVYNSIYNNNVRVKHNNVFSTQVKKGGMTDQKNTGRCWIFAALNTLKVDTMKILNTDKFEFSQAYTMFWEKMEKANTFMDLILKFPKLEFQDRLFNRILEFGAADGGYWEWVESLISKYGVVPKSIMQETVSSSSTTQMNEVLKWHLISSAKLLREAKSEKEIQDIRIASLEKVYEILSKCLGQPINVFDYEYRDKDDKFIRHTNLTPLTFLEKFCSPDYKNFVNLTADPRNRYPKNTLVKSSLFKTVNDKKALEYINVELNDLKISIINSLKDGQPVWFDCDMSPYIDKKAGIMDLDVFDINNSLSPFNILTKADRVNFSLSSPTHAMTFVGVDLDENNNVIKWEVENSWGEKIGEKGYFSMSDQWFDEYCFGAIINPKYVSSNILEALEKDPVEADLFDPM</sequence>
<feature type="active site" evidence="5">
    <location>
        <position position="68"/>
    </location>
</feature>
<feature type="active site" evidence="5">
    <location>
        <position position="380"/>
    </location>
</feature>
<dbReference type="Proteomes" id="UP001224428">
    <property type="component" value="Unassembled WGS sequence"/>
</dbReference>
<dbReference type="EMBL" id="JASDDP010000015">
    <property type="protein sequence ID" value="MDJ1645773.1"/>
    <property type="molecule type" value="Genomic_DNA"/>
</dbReference>
<dbReference type="InterPro" id="IPR038765">
    <property type="entry name" value="Papain-like_cys_pep_sf"/>
</dbReference>
<evidence type="ECO:0000313" key="6">
    <source>
        <dbReference type="EMBL" id="MDJ1645773.1"/>
    </source>
</evidence>